<protein>
    <recommendedName>
        <fullName evidence="4 12">4-hydroxy-tetrahydrodipicolinate synthase</fullName>
        <shortName evidence="12">HTPA synthase</shortName>
        <ecNumber evidence="4 12">4.3.3.7</ecNumber>
    </recommendedName>
</protein>
<keyword evidence="10 12" id="KW-0704">Schiff base</keyword>
<comment type="catalytic activity">
    <reaction evidence="11 12">
        <text>L-aspartate 4-semialdehyde + pyruvate = (2S,4S)-4-hydroxy-2,3,4,5-tetrahydrodipicolinate + H2O + H(+)</text>
        <dbReference type="Rhea" id="RHEA:34171"/>
        <dbReference type="ChEBI" id="CHEBI:15361"/>
        <dbReference type="ChEBI" id="CHEBI:15377"/>
        <dbReference type="ChEBI" id="CHEBI:15378"/>
        <dbReference type="ChEBI" id="CHEBI:67139"/>
        <dbReference type="ChEBI" id="CHEBI:537519"/>
        <dbReference type="EC" id="4.3.3.7"/>
    </reaction>
</comment>
<proteinExistence type="inferred from homology"/>
<feature type="active site" description="Proton donor/acceptor" evidence="12">
    <location>
        <position position="135"/>
    </location>
</feature>
<dbReference type="PROSITE" id="PS00666">
    <property type="entry name" value="DHDPS_2"/>
    <property type="match status" value="1"/>
</dbReference>
<dbReference type="RefSeq" id="WP_125748431.1">
    <property type="nucleotide sequence ID" value="NZ_JBHTON010000019.1"/>
</dbReference>
<evidence type="ECO:0000256" key="13">
    <source>
        <dbReference type="PIRNR" id="PIRNR001365"/>
    </source>
</evidence>
<dbReference type="Pfam" id="PF00701">
    <property type="entry name" value="DHDPS"/>
    <property type="match status" value="1"/>
</dbReference>
<dbReference type="CDD" id="cd00950">
    <property type="entry name" value="DHDPS"/>
    <property type="match status" value="1"/>
</dbReference>
<dbReference type="SMART" id="SM01130">
    <property type="entry name" value="DHDPS"/>
    <property type="match status" value="1"/>
</dbReference>
<organism evidence="14 15">
    <name type="scientific">Lacticaseibacillus baoqingensis</name>
    <dbReference type="NCBI Taxonomy" id="2486013"/>
    <lineage>
        <taxon>Bacteria</taxon>
        <taxon>Bacillati</taxon>
        <taxon>Bacillota</taxon>
        <taxon>Bacilli</taxon>
        <taxon>Lactobacillales</taxon>
        <taxon>Lactobacillaceae</taxon>
        <taxon>Lacticaseibacillus</taxon>
    </lineage>
</organism>
<evidence type="ECO:0000256" key="7">
    <source>
        <dbReference type="ARBA" id="ARBA00022915"/>
    </source>
</evidence>
<dbReference type="InterPro" id="IPR002220">
    <property type="entry name" value="DapA-like"/>
</dbReference>
<comment type="caution">
    <text evidence="12">Was originally thought to be a dihydrodipicolinate synthase (DHDPS), catalyzing the condensation of (S)-aspartate-beta-semialdehyde [(S)-ASA] and pyruvate to dihydrodipicolinate (DHDP). However, it was shown in E.coli that the product of the enzymatic reaction is not dihydrodipicolinate but in fact (4S)-4-hydroxy-2,3,4,5-tetrahydro-(2S)-dipicolinic acid (HTPA), and that the consecutive dehydration reaction leading to DHDP is not spontaneous but catalyzed by DapB.</text>
</comment>
<keyword evidence="8 12" id="KW-0457">Lysine biosynthesis</keyword>
<gene>
    <name evidence="12 14" type="primary">dapA</name>
    <name evidence="14" type="ORF">ACFQ5J_07165</name>
</gene>
<feature type="binding site" evidence="12">
    <location>
        <position position="46"/>
    </location>
    <ligand>
        <name>pyruvate</name>
        <dbReference type="ChEBI" id="CHEBI:15361"/>
    </ligand>
</feature>
<comment type="similarity">
    <text evidence="3 12 13">Belongs to the DapA family.</text>
</comment>
<evidence type="ECO:0000256" key="6">
    <source>
        <dbReference type="ARBA" id="ARBA00022605"/>
    </source>
</evidence>
<evidence type="ECO:0000313" key="15">
    <source>
        <dbReference type="Proteomes" id="UP001597252"/>
    </source>
</evidence>
<dbReference type="InterPro" id="IPR020625">
    <property type="entry name" value="Schiff_base-form_aldolases_AS"/>
</dbReference>
<dbReference type="PANTHER" id="PTHR12128">
    <property type="entry name" value="DIHYDRODIPICOLINATE SYNTHASE"/>
    <property type="match status" value="1"/>
</dbReference>
<evidence type="ECO:0000256" key="8">
    <source>
        <dbReference type="ARBA" id="ARBA00023154"/>
    </source>
</evidence>
<keyword evidence="5 12" id="KW-0963">Cytoplasm</keyword>
<dbReference type="Gene3D" id="3.20.20.70">
    <property type="entry name" value="Aldolase class I"/>
    <property type="match status" value="1"/>
</dbReference>
<evidence type="ECO:0000256" key="9">
    <source>
        <dbReference type="ARBA" id="ARBA00023239"/>
    </source>
</evidence>
<dbReference type="InterPro" id="IPR005263">
    <property type="entry name" value="DapA"/>
</dbReference>
<feature type="binding site" evidence="12">
    <location>
        <position position="204"/>
    </location>
    <ligand>
        <name>pyruvate</name>
        <dbReference type="ChEBI" id="CHEBI:15361"/>
    </ligand>
</feature>
<feature type="site" description="Part of a proton relay during catalysis" evidence="12">
    <location>
        <position position="109"/>
    </location>
</feature>
<evidence type="ECO:0000256" key="12">
    <source>
        <dbReference type="HAMAP-Rule" id="MF_00418"/>
    </source>
</evidence>
<comment type="subcellular location">
    <subcellularLocation>
        <location evidence="12">Cytoplasm</location>
    </subcellularLocation>
</comment>
<comment type="subunit">
    <text evidence="12">Homotetramer; dimer of dimers.</text>
</comment>
<evidence type="ECO:0000256" key="2">
    <source>
        <dbReference type="ARBA" id="ARBA00005120"/>
    </source>
</evidence>
<dbReference type="EC" id="4.3.3.7" evidence="4 12"/>
<evidence type="ECO:0000256" key="5">
    <source>
        <dbReference type="ARBA" id="ARBA00022490"/>
    </source>
</evidence>
<dbReference type="Proteomes" id="UP001597252">
    <property type="component" value="Unassembled WGS sequence"/>
</dbReference>
<sequence>MLDAELITAIITPFDANDEIDYAVLANLTEHLLQAGSDGFVIGGTTGEGPTLSQEEKLTLFTRFADIVHGRAVVIANVGSNNTRQSAALAEQVSAIAGVDGLLVVVPYYNKPDQSGMIAHFTAVANAATKPVVIYNIPGRTGVDMQVATVATLAKHQNIVGIKQCGDLNTFAAIVDQTPADFHVWTGEDAQFIQVQTLGGAGVISVASHLYADEMAHALAALRVGDLATTARLQRALLPKMAALFAWPSPAPTKAALNATGFAVGAPRLPLLPLTDEQQQTLMYRLQLKTGAAL</sequence>
<dbReference type="InterPro" id="IPR013785">
    <property type="entry name" value="Aldolase_TIM"/>
</dbReference>
<keyword evidence="15" id="KW-1185">Reference proteome</keyword>
<evidence type="ECO:0000313" key="14">
    <source>
        <dbReference type="EMBL" id="MFD1485006.1"/>
    </source>
</evidence>
<evidence type="ECO:0000256" key="11">
    <source>
        <dbReference type="ARBA" id="ARBA00047836"/>
    </source>
</evidence>
<keyword evidence="7 12" id="KW-0220">Diaminopimelate biosynthesis</keyword>
<name>A0ABW4E8F4_9LACO</name>
<evidence type="ECO:0000256" key="4">
    <source>
        <dbReference type="ARBA" id="ARBA00012086"/>
    </source>
</evidence>
<accession>A0ABW4E8F4</accession>
<evidence type="ECO:0000256" key="10">
    <source>
        <dbReference type="ARBA" id="ARBA00023270"/>
    </source>
</evidence>
<evidence type="ECO:0000256" key="3">
    <source>
        <dbReference type="ARBA" id="ARBA00007592"/>
    </source>
</evidence>
<comment type="caution">
    <text evidence="14">The sequence shown here is derived from an EMBL/GenBank/DDBJ whole genome shotgun (WGS) entry which is preliminary data.</text>
</comment>
<dbReference type="NCBIfam" id="TIGR00674">
    <property type="entry name" value="dapA"/>
    <property type="match status" value="1"/>
</dbReference>
<dbReference type="PRINTS" id="PR00146">
    <property type="entry name" value="DHPICSNTHASE"/>
</dbReference>
<keyword evidence="9 12" id="KW-0456">Lyase</keyword>
<reference evidence="15" key="1">
    <citation type="journal article" date="2019" name="Int. J. Syst. Evol. Microbiol.">
        <title>The Global Catalogue of Microorganisms (GCM) 10K type strain sequencing project: providing services to taxonomists for standard genome sequencing and annotation.</title>
        <authorList>
            <consortium name="The Broad Institute Genomics Platform"/>
            <consortium name="The Broad Institute Genome Sequencing Center for Infectious Disease"/>
            <person name="Wu L."/>
            <person name="Ma J."/>
        </authorList>
    </citation>
    <scope>NUCLEOTIDE SEQUENCE [LARGE SCALE GENOMIC DNA]</scope>
    <source>
        <strain evidence="15">CCM 8903</strain>
    </source>
</reference>
<evidence type="ECO:0000256" key="1">
    <source>
        <dbReference type="ARBA" id="ARBA00003294"/>
    </source>
</evidence>
<dbReference type="HAMAP" id="MF_00418">
    <property type="entry name" value="DapA"/>
    <property type="match status" value="1"/>
</dbReference>
<dbReference type="SUPFAM" id="SSF51569">
    <property type="entry name" value="Aldolase"/>
    <property type="match status" value="1"/>
</dbReference>
<dbReference type="EMBL" id="JBHTON010000019">
    <property type="protein sequence ID" value="MFD1485006.1"/>
    <property type="molecule type" value="Genomic_DNA"/>
</dbReference>
<feature type="site" description="Part of a proton relay during catalysis" evidence="12">
    <location>
        <position position="45"/>
    </location>
</feature>
<dbReference type="PANTHER" id="PTHR12128:SF66">
    <property type="entry name" value="4-HYDROXY-2-OXOGLUTARATE ALDOLASE, MITOCHONDRIAL"/>
    <property type="match status" value="1"/>
</dbReference>
<comment type="function">
    <text evidence="1 12">Catalyzes the condensation of (S)-aspartate-beta-semialdehyde [(S)-ASA] and pyruvate to 4-hydroxy-tetrahydrodipicolinate (HTPA).</text>
</comment>
<dbReference type="GO" id="GO:0008840">
    <property type="term" value="F:4-hydroxy-tetrahydrodipicolinate synthase activity"/>
    <property type="evidence" value="ECO:0007669"/>
    <property type="project" value="UniProtKB-EC"/>
</dbReference>
<comment type="pathway">
    <text evidence="2 12">Amino-acid biosynthesis; L-lysine biosynthesis via DAP pathway; (S)-tetrahydrodipicolinate from L-aspartate: step 3/4.</text>
</comment>
<keyword evidence="6 12" id="KW-0028">Amino-acid biosynthesis</keyword>
<feature type="active site" description="Schiff-base intermediate with substrate" evidence="12">
    <location>
        <position position="163"/>
    </location>
</feature>
<dbReference type="PIRSF" id="PIRSF001365">
    <property type="entry name" value="DHDPS"/>
    <property type="match status" value="1"/>
</dbReference>